<accession>A0A8J3NQC0</accession>
<dbReference type="Proteomes" id="UP000619293">
    <property type="component" value="Unassembled WGS sequence"/>
</dbReference>
<organism evidence="1 2">
    <name type="scientific">Catellatospora chokoriensis</name>
    <dbReference type="NCBI Taxonomy" id="310353"/>
    <lineage>
        <taxon>Bacteria</taxon>
        <taxon>Bacillati</taxon>
        <taxon>Actinomycetota</taxon>
        <taxon>Actinomycetes</taxon>
        <taxon>Micromonosporales</taxon>
        <taxon>Micromonosporaceae</taxon>
        <taxon>Catellatospora</taxon>
    </lineage>
</organism>
<evidence type="ECO:0000313" key="1">
    <source>
        <dbReference type="EMBL" id="GIF88123.1"/>
    </source>
</evidence>
<gene>
    <name evidence="1" type="ORF">Cch02nite_15670</name>
</gene>
<dbReference type="AlphaFoldDB" id="A0A8J3NQC0"/>
<evidence type="ECO:0000313" key="2">
    <source>
        <dbReference type="Proteomes" id="UP000619293"/>
    </source>
</evidence>
<sequence>MTAELADDFADASRACDEDAADHVREATRRALAAVGVEAVPRDEYERIARSVFEADVRRADPERRRRLDERLAEYTRR</sequence>
<keyword evidence="2" id="KW-1185">Reference proteome</keyword>
<reference evidence="1 2" key="1">
    <citation type="submission" date="2021-01" db="EMBL/GenBank/DDBJ databases">
        <title>Whole genome shotgun sequence of Catellatospora chokoriensis NBRC 107358.</title>
        <authorList>
            <person name="Komaki H."/>
            <person name="Tamura T."/>
        </authorList>
    </citation>
    <scope>NUCLEOTIDE SEQUENCE [LARGE SCALE GENOMIC DNA]</scope>
    <source>
        <strain evidence="1 2">NBRC 107358</strain>
    </source>
</reference>
<dbReference type="RefSeq" id="WP_191839905.1">
    <property type="nucleotide sequence ID" value="NZ_BAAALB010000020.1"/>
</dbReference>
<comment type="caution">
    <text evidence="1">The sequence shown here is derived from an EMBL/GenBank/DDBJ whole genome shotgun (WGS) entry which is preliminary data.</text>
</comment>
<proteinExistence type="predicted"/>
<protein>
    <submittedName>
        <fullName evidence="1">Uncharacterized protein</fullName>
    </submittedName>
</protein>
<name>A0A8J3NQC0_9ACTN</name>
<dbReference type="EMBL" id="BONG01000007">
    <property type="protein sequence ID" value="GIF88123.1"/>
    <property type="molecule type" value="Genomic_DNA"/>
</dbReference>